<evidence type="ECO:0000313" key="2">
    <source>
        <dbReference type="EMBL" id="MBB5185085.1"/>
    </source>
</evidence>
<evidence type="ECO:0000313" key="3">
    <source>
        <dbReference type="Proteomes" id="UP000521313"/>
    </source>
</evidence>
<dbReference type="PANTHER" id="PTHR37804:SF1">
    <property type="entry name" value="CDAA REGULATORY PROTEIN CDAR"/>
    <property type="match status" value="1"/>
</dbReference>
<dbReference type="Gene3D" id="2.170.120.40">
    <property type="entry name" value="YbbR-like domain"/>
    <property type="match status" value="1"/>
</dbReference>
<dbReference type="EMBL" id="JACHHD010000010">
    <property type="protein sequence ID" value="MBB5185085.1"/>
    <property type="molecule type" value="Genomic_DNA"/>
</dbReference>
<dbReference type="Proteomes" id="UP000521313">
    <property type="component" value="Unassembled WGS sequence"/>
</dbReference>
<dbReference type="InterPro" id="IPR012505">
    <property type="entry name" value="YbbR"/>
</dbReference>
<dbReference type="AlphaFoldDB" id="A0A7W8D0P2"/>
<feature type="transmembrane region" description="Helical" evidence="1">
    <location>
        <begin position="38"/>
        <end position="61"/>
    </location>
</feature>
<sequence>MNESNRSPQNKNKGWIESFKNAIGSFYRRVNKLFDRIVFNKAGSLIVSLMISLVICAVVDYQDIRYELFDNTSTTVNLGNVDVNILSDQEQYEVSGIPNSVQVTLTGNAAEIQVYRQQHTNLSVTADLRPYEEGSFIIDLSLDDLPSSIEATLSPSSVTATITAKKERSFTVDPEMLIGSGQRASDFKTPTLSSSTVKIRATEDELNAIRFVRAIVDVSGFTNGDQYTTEATVVAYDAEGNRVQVEIDPSTIEATVEKNDTDTE</sequence>
<dbReference type="InterPro" id="IPR053154">
    <property type="entry name" value="c-di-AMP_regulator"/>
</dbReference>
<keyword evidence="1" id="KW-1133">Transmembrane helix</keyword>
<name>A0A7W8D0P2_9FIRM</name>
<dbReference type="Gene3D" id="2.170.120.30">
    <property type="match status" value="1"/>
</dbReference>
<proteinExistence type="predicted"/>
<accession>A0A7W8D0P2</accession>
<reference evidence="2 3" key="1">
    <citation type="submission" date="2020-08" db="EMBL/GenBank/DDBJ databases">
        <title>Genomic Encyclopedia of Type Strains, Phase IV (KMG-IV): sequencing the most valuable type-strain genomes for metagenomic binning, comparative biology and taxonomic classification.</title>
        <authorList>
            <person name="Goeker M."/>
        </authorList>
    </citation>
    <scope>NUCLEOTIDE SEQUENCE [LARGE SCALE GENOMIC DNA]</scope>
    <source>
        <strain evidence="2 3">DSM 26963</strain>
    </source>
</reference>
<gene>
    <name evidence="2" type="ORF">HNQ43_001134</name>
</gene>
<dbReference type="PANTHER" id="PTHR37804">
    <property type="entry name" value="CDAA REGULATORY PROTEIN CDAR"/>
    <property type="match status" value="1"/>
</dbReference>
<evidence type="ECO:0000256" key="1">
    <source>
        <dbReference type="SAM" id="Phobius"/>
    </source>
</evidence>
<organism evidence="2 3">
    <name type="scientific">Faecalicoccus acidiformans</name>
    <dbReference type="NCBI Taxonomy" id="915173"/>
    <lineage>
        <taxon>Bacteria</taxon>
        <taxon>Bacillati</taxon>
        <taxon>Bacillota</taxon>
        <taxon>Erysipelotrichia</taxon>
        <taxon>Erysipelotrichales</taxon>
        <taxon>Erysipelotrichaceae</taxon>
        <taxon>Faecalicoccus</taxon>
    </lineage>
</organism>
<keyword evidence="1" id="KW-0812">Transmembrane</keyword>
<comment type="caution">
    <text evidence="2">The sequence shown here is derived from an EMBL/GenBank/DDBJ whole genome shotgun (WGS) entry which is preliminary data.</text>
</comment>
<dbReference type="Pfam" id="PF07949">
    <property type="entry name" value="YbbR"/>
    <property type="match status" value="2"/>
</dbReference>
<dbReference type="RefSeq" id="WP_183375638.1">
    <property type="nucleotide sequence ID" value="NZ_CALVCN010000031.1"/>
</dbReference>
<keyword evidence="1" id="KW-0472">Membrane</keyword>
<protein>
    <submittedName>
        <fullName evidence="2">YbbR domain-containing protein</fullName>
    </submittedName>
</protein>